<gene>
    <name evidence="9" type="ORF">M378DRAFT_162957</name>
</gene>
<dbReference type="AlphaFoldDB" id="A0A0C2X7Q6"/>
<feature type="domain" description="Glycosyltransferase 61 catalytic" evidence="8">
    <location>
        <begin position="90"/>
        <end position="284"/>
    </location>
</feature>
<dbReference type="Pfam" id="PF04577">
    <property type="entry name" value="Glyco_transf_61"/>
    <property type="match status" value="1"/>
</dbReference>
<evidence type="ECO:0000313" key="10">
    <source>
        <dbReference type="Proteomes" id="UP000054549"/>
    </source>
</evidence>
<dbReference type="EMBL" id="KN818247">
    <property type="protein sequence ID" value="KIL64793.1"/>
    <property type="molecule type" value="Genomic_DNA"/>
</dbReference>
<evidence type="ECO:0000256" key="5">
    <source>
        <dbReference type="ARBA" id="ARBA00022989"/>
    </source>
</evidence>
<dbReference type="InterPro" id="IPR007657">
    <property type="entry name" value="Glycosyltransferase_61"/>
</dbReference>
<keyword evidence="5" id="KW-1133">Transmembrane helix</keyword>
<keyword evidence="7" id="KW-0325">Glycoprotein</keyword>
<reference evidence="9 10" key="1">
    <citation type="submission" date="2014-04" db="EMBL/GenBank/DDBJ databases">
        <title>Evolutionary Origins and Diversification of the Mycorrhizal Mutualists.</title>
        <authorList>
            <consortium name="DOE Joint Genome Institute"/>
            <consortium name="Mycorrhizal Genomics Consortium"/>
            <person name="Kohler A."/>
            <person name="Kuo A."/>
            <person name="Nagy L.G."/>
            <person name="Floudas D."/>
            <person name="Copeland A."/>
            <person name="Barry K.W."/>
            <person name="Cichocki N."/>
            <person name="Veneault-Fourrey C."/>
            <person name="LaButti K."/>
            <person name="Lindquist E.A."/>
            <person name="Lipzen A."/>
            <person name="Lundell T."/>
            <person name="Morin E."/>
            <person name="Murat C."/>
            <person name="Riley R."/>
            <person name="Ohm R."/>
            <person name="Sun H."/>
            <person name="Tunlid A."/>
            <person name="Henrissat B."/>
            <person name="Grigoriev I.V."/>
            <person name="Hibbett D.S."/>
            <person name="Martin F."/>
        </authorList>
    </citation>
    <scope>NUCLEOTIDE SEQUENCE [LARGE SCALE GENOMIC DNA]</scope>
    <source>
        <strain evidence="9 10">Koide BX008</strain>
    </source>
</reference>
<dbReference type="GO" id="GO:0016020">
    <property type="term" value="C:membrane"/>
    <property type="evidence" value="ECO:0007669"/>
    <property type="project" value="UniProtKB-SubCell"/>
</dbReference>
<proteinExistence type="predicted"/>
<dbReference type="PANTHER" id="PTHR20961:SF38">
    <property type="entry name" value="PROTEIN O-LINKED-MANNOSE BETA-1,4-N-ACETYLGLUCOSAMINYLTRANSFERASE 2"/>
    <property type="match status" value="1"/>
</dbReference>
<dbReference type="GO" id="GO:0035269">
    <property type="term" value="P:protein O-linked glycosylation via mannose"/>
    <property type="evidence" value="ECO:0007669"/>
    <property type="project" value="TreeGrafter"/>
</dbReference>
<protein>
    <recommendedName>
        <fullName evidence="8">Glycosyltransferase 61 catalytic domain-containing protein</fullName>
    </recommendedName>
</protein>
<organism evidence="9 10">
    <name type="scientific">Amanita muscaria (strain Koide BX008)</name>
    <dbReference type="NCBI Taxonomy" id="946122"/>
    <lineage>
        <taxon>Eukaryota</taxon>
        <taxon>Fungi</taxon>
        <taxon>Dikarya</taxon>
        <taxon>Basidiomycota</taxon>
        <taxon>Agaricomycotina</taxon>
        <taxon>Agaricomycetes</taxon>
        <taxon>Agaricomycetidae</taxon>
        <taxon>Agaricales</taxon>
        <taxon>Pluteineae</taxon>
        <taxon>Amanitaceae</taxon>
        <taxon>Amanita</taxon>
    </lineage>
</organism>
<name>A0A0C2X7Q6_AMAMK</name>
<evidence type="ECO:0000256" key="3">
    <source>
        <dbReference type="ARBA" id="ARBA00022679"/>
    </source>
</evidence>
<evidence type="ECO:0000256" key="6">
    <source>
        <dbReference type="ARBA" id="ARBA00023136"/>
    </source>
</evidence>
<dbReference type="HOGENOM" id="CLU_033167_1_0_1"/>
<comment type="subcellular location">
    <subcellularLocation>
        <location evidence="1">Membrane</location>
        <topology evidence="1">Single-pass membrane protein</topology>
    </subcellularLocation>
</comment>
<evidence type="ECO:0000256" key="1">
    <source>
        <dbReference type="ARBA" id="ARBA00004167"/>
    </source>
</evidence>
<evidence type="ECO:0000259" key="8">
    <source>
        <dbReference type="Pfam" id="PF04577"/>
    </source>
</evidence>
<evidence type="ECO:0000313" key="9">
    <source>
        <dbReference type="EMBL" id="KIL64793.1"/>
    </source>
</evidence>
<dbReference type="Proteomes" id="UP000054549">
    <property type="component" value="Unassembled WGS sequence"/>
</dbReference>
<evidence type="ECO:0000256" key="2">
    <source>
        <dbReference type="ARBA" id="ARBA00022676"/>
    </source>
</evidence>
<evidence type="ECO:0000256" key="4">
    <source>
        <dbReference type="ARBA" id="ARBA00022692"/>
    </source>
</evidence>
<keyword evidence="3" id="KW-0808">Transferase</keyword>
<sequence length="318" mass="35977">MKSGVDDDPTDQDLMFISYSSARSTLGTFTQRMSGVTVLLHDPVQFMRHYYHFWGEIILGAWRVYTTISQRSAFPLTWSETEPMRFLMPFSDNGAWRDGPGVNSPLMRAAFPSAALEESDQWSDLQKLGTTVVLDRVVLVDRHAAHRHPNSNVWFKMIASTMDVDAAKGFWEPIRQSVVKCILGYIPTVNEQGVVLNLEARKKGDMAPLVTYVSRQGAGRRLTKEDDEGLVAALEGLEREGVIRFRLAKMEKMDLREQIELAAKTTVMVGVHGNGLTHQLWMPSSPWSTVMEILRPKSYVFDYEMLSRNAGHRVRGPL</sequence>
<evidence type="ECO:0000256" key="7">
    <source>
        <dbReference type="ARBA" id="ARBA00023180"/>
    </source>
</evidence>
<keyword evidence="10" id="KW-1185">Reference proteome</keyword>
<dbReference type="STRING" id="946122.A0A0C2X7Q6"/>
<keyword evidence="6" id="KW-0472">Membrane</keyword>
<dbReference type="InterPro" id="IPR049625">
    <property type="entry name" value="Glyco_transf_61_cat"/>
</dbReference>
<keyword evidence="2" id="KW-0328">Glycosyltransferase</keyword>
<dbReference type="PANTHER" id="PTHR20961">
    <property type="entry name" value="GLYCOSYLTRANSFERASE"/>
    <property type="match status" value="1"/>
</dbReference>
<accession>A0A0C2X7Q6</accession>
<dbReference type="GO" id="GO:0097363">
    <property type="term" value="F:protein O-acetylglucosaminyltransferase activity"/>
    <property type="evidence" value="ECO:0007669"/>
    <property type="project" value="TreeGrafter"/>
</dbReference>
<dbReference type="OrthoDB" id="529273at2759"/>
<keyword evidence="4" id="KW-0812">Transmembrane</keyword>
<dbReference type="GO" id="GO:0005783">
    <property type="term" value="C:endoplasmic reticulum"/>
    <property type="evidence" value="ECO:0007669"/>
    <property type="project" value="TreeGrafter"/>
</dbReference>
<dbReference type="InParanoid" id="A0A0C2X7Q6"/>